<dbReference type="InterPro" id="IPR036388">
    <property type="entry name" value="WH-like_DNA-bd_sf"/>
</dbReference>
<organism evidence="6 7">
    <name type="scientific">Arthrobacter jinronghuae</name>
    <dbReference type="NCBI Taxonomy" id="2964609"/>
    <lineage>
        <taxon>Bacteria</taxon>
        <taxon>Bacillati</taxon>
        <taxon>Actinomycetota</taxon>
        <taxon>Actinomycetes</taxon>
        <taxon>Micrococcales</taxon>
        <taxon>Micrococcaceae</taxon>
        <taxon>Arthrobacter</taxon>
    </lineage>
</organism>
<dbReference type="EMBL" id="JANFLP010000014">
    <property type="protein sequence ID" value="MCQ1951054.1"/>
    <property type="molecule type" value="Genomic_DNA"/>
</dbReference>
<evidence type="ECO:0000256" key="1">
    <source>
        <dbReference type="ARBA" id="ARBA00023015"/>
    </source>
</evidence>
<keyword evidence="3" id="KW-0804">Transcription</keyword>
<dbReference type="InterPro" id="IPR016032">
    <property type="entry name" value="Sig_transdc_resp-reg_C-effctor"/>
</dbReference>
<dbReference type="PROSITE" id="PS50043">
    <property type="entry name" value="HTH_LUXR_2"/>
    <property type="match status" value="1"/>
</dbReference>
<dbReference type="Proteomes" id="UP001206924">
    <property type="component" value="Unassembled WGS sequence"/>
</dbReference>
<evidence type="ECO:0000256" key="3">
    <source>
        <dbReference type="ARBA" id="ARBA00023163"/>
    </source>
</evidence>
<dbReference type="InterPro" id="IPR039420">
    <property type="entry name" value="WalR-like"/>
</dbReference>
<proteinExistence type="predicted"/>
<gene>
    <name evidence="6" type="ORF">NNX28_14115</name>
</gene>
<dbReference type="PANTHER" id="PTHR43214">
    <property type="entry name" value="TWO-COMPONENT RESPONSE REGULATOR"/>
    <property type="match status" value="1"/>
</dbReference>
<comment type="caution">
    <text evidence="6">The sequence shown here is derived from an EMBL/GenBank/DDBJ whole genome shotgun (WGS) entry which is preliminary data.</text>
</comment>
<name>A0ABT1NX23_9MICC</name>
<evidence type="ECO:0000256" key="4">
    <source>
        <dbReference type="SAM" id="MobiDB-lite"/>
    </source>
</evidence>
<accession>A0ABT1NX23</accession>
<feature type="domain" description="HTH luxR-type" evidence="5">
    <location>
        <begin position="681"/>
        <end position="746"/>
    </location>
</feature>
<dbReference type="InterPro" id="IPR000792">
    <property type="entry name" value="Tscrpt_reg_LuxR_C"/>
</dbReference>
<keyword evidence="1" id="KW-0805">Transcription regulation</keyword>
<protein>
    <submittedName>
        <fullName evidence="6">LuxR C-terminal-related transcriptional regulator</fullName>
    </submittedName>
</protein>
<dbReference type="Gene3D" id="1.10.10.10">
    <property type="entry name" value="Winged helix-like DNA-binding domain superfamily/Winged helix DNA-binding domain"/>
    <property type="match status" value="1"/>
</dbReference>
<dbReference type="CDD" id="cd06170">
    <property type="entry name" value="LuxR_C_like"/>
    <property type="match status" value="1"/>
</dbReference>
<keyword evidence="2" id="KW-0238">DNA-binding</keyword>
<keyword evidence="7" id="KW-1185">Reference proteome</keyword>
<dbReference type="PRINTS" id="PR00038">
    <property type="entry name" value="HTHLUXR"/>
</dbReference>
<dbReference type="SMART" id="SM00421">
    <property type="entry name" value="HTH_LUXR"/>
    <property type="match status" value="1"/>
</dbReference>
<sequence length="749" mass="79335">MELAGRSRTPSGSRDPGRKTGTHLSEPVLAQVKNTVAGALEALSEDRSVVVTGAAGTGKSTAMAGILAGLGDRYSVLQLRGAASWAGKPFAGLFWLLSELPPETLSNPVYVLQYLRRVLKDKAAGRRLVLAIENVEDMDEATVAVLLQLCRTGSALMLATVRDLSACTGEFVRWWSEESVHREGLEPLRSGGTRVLLEGLAGGRVSNRLVVQVQARSRGNPLLSALFLREQMDAGTVVRRRGTWVWTGSVSYSGALAERMEAETGGLSTAERFAADVLAVCGALPVLLLLQVADPPAVERLEQDLLVSSGSAGTLRFKDPLLAEAAAALVPPGRAAEIRSRLAAVQSRQTAEYTRNPPHAADIAAVRAAVQEAGDLSRCGRWTEASAAARTGLELADRYGITGRQRRDLLSELFCVFLRCGELRHAADVLAQTDKAAEGMELRGGNDLCEGIVQVLGGRADRALDSLQRALAQFEEEGTGDLVPLAGTAAAYACVLLDDGDAARSYLSAAGPGTRQRREGANASSTDAGARSSDWETALTRSFSELCAVHGVSVPGDNGGFTAAVPSGTPRDLPTSMLVLTAAALHGRPGAAEELREAAAGCSGDSAQMYLELAEGLTARRPASLLRAAERAHSLGQYLTAYGAAGGAVRLAREQSDRARLRAARRLENASYRLLRAANSVADRLPELSDFERELALGAAAGKSSSQLAGGLHLSPRTVDWHLGRIFQKLRVSGRTELRECLEAERPRS</sequence>
<evidence type="ECO:0000256" key="2">
    <source>
        <dbReference type="ARBA" id="ARBA00023125"/>
    </source>
</evidence>
<dbReference type="SUPFAM" id="SSF46894">
    <property type="entry name" value="C-terminal effector domain of the bipartite response regulators"/>
    <property type="match status" value="1"/>
</dbReference>
<dbReference type="SUPFAM" id="SSF52540">
    <property type="entry name" value="P-loop containing nucleoside triphosphate hydrolases"/>
    <property type="match status" value="1"/>
</dbReference>
<feature type="region of interest" description="Disordered" evidence="4">
    <location>
        <begin position="511"/>
        <end position="533"/>
    </location>
</feature>
<dbReference type="Pfam" id="PF00196">
    <property type="entry name" value="GerE"/>
    <property type="match status" value="1"/>
</dbReference>
<feature type="region of interest" description="Disordered" evidence="4">
    <location>
        <begin position="1"/>
        <end position="26"/>
    </location>
</feature>
<dbReference type="InterPro" id="IPR027417">
    <property type="entry name" value="P-loop_NTPase"/>
</dbReference>
<evidence type="ECO:0000313" key="7">
    <source>
        <dbReference type="Proteomes" id="UP001206924"/>
    </source>
</evidence>
<evidence type="ECO:0000259" key="5">
    <source>
        <dbReference type="PROSITE" id="PS50043"/>
    </source>
</evidence>
<dbReference type="PANTHER" id="PTHR43214:SF41">
    <property type="entry name" value="NITRATE_NITRITE RESPONSE REGULATOR PROTEIN NARP"/>
    <property type="match status" value="1"/>
</dbReference>
<reference evidence="6 7" key="1">
    <citation type="submission" date="2022-07" db="EMBL/GenBank/DDBJ databases">
        <title>Novel species in genus Arthrobacter.</title>
        <authorList>
            <person name="Liu Y."/>
        </authorList>
    </citation>
    <scope>NUCLEOTIDE SEQUENCE [LARGE SCALE GENOMIC DNA]</scope>
    <source>
        <strain evidence="7">zg-Y859</strain>
    </source>
</reference>
<dbReference type="RefSeq" id="WP_255866193.1">
    <property type="nucleotide sequence ID" value="NZ_CP104263.1"/>
</dbReference>
<evidence type="ECO:0000313" key="6">
    <source>
        <dbReference type="EMBL" id="MCQ1951054.1"/>
    </source>
</evidence>